<dbReference type="Proteomes" id="UP001203297">
    <property type="component" value="Unassembled WGS sequence"/>
</dbReference>
<dbReference type="Pfam" id="PF00106">
    <property type="entry name" value="adh_short"/>
    <property type="match status" value="1"/>
</dbReference>
<dbReference type="PRINTS" id="PR00081">
    <property type="entry name" value="GDHRDH"/>
</dbReference>
<dbReference type="PANTHER" id="PTHR43976">
    <property type="entry name" value="SHORT CHAIN DEHYDROGENASE"/>
    <property type="match status" value="1"/>
</dbReference>
<dbReference type="SUPFAM" id="SSF51735">
    <property type="entry name" value="NAD(P)-binding Rossmann-fold domains"/>
    <property type="match status" value="1"/>
</dbReference>
<dbReference type="EMBL" id="WTXG01000121">
    <property type="protein sequence ID" value="KAI0292467.1"/>
    <property type="molecule type" value="Genomic_DNA"/>
</dbReference>
<accession>A0AAD4QJR0</accession>
<dbReference type="InterPro" id="IPR036291">
    <property type="entry name" value="NAD(P)-bd_dom_sf"/>
</dbReference>
<keyword evidence="5" id="KW-1185">Reference proteome</keyword>
<gene>
    <name evidence="4" type="ORF">B0F90DRAFT_1822885</name>
</gene>
<evidence type="ECO:0000256" key="3">
    <source>
        <dbReference type="RuleBase" id="RU000363"/>
    </source>
</evidence>
<reference evidence="4" key="1">
    <citation type="journal article" date="2022" name="New Phytol.">
        <title>Evolutionary transition to the ectomycorrhizal habit in the genomes of a hyperdiverse lineage of mushroom-forming fungi.</title>
        <authorList>
            <person name="Looney B."/>
            <person name="Miyauchi S."/>
            <person name="Morin E."/>
            <person name="Drula E."/>
            <person name="Courty P.E."/>
            <person name="Kohler A."/>
            <person name="Kuo A."/>
            <person name="LaButti K."/>
            <person name="Pangilinan J."/>
            <person name="Lipzen A."/>
            <person name="Riley R."/>
            <person name="Andreopoulos W."/>
            <person name="He G."/>
            <person name="Johnson J."/>
            <person name="Nolan M."/>
            <person name="Tritt A."/>
            <person name="Barry K.W."/>
            <person name="Grigoriev I.V."/>
            <person name="Nagy L.G."/>
            <person name="Hibbett D."/>
            <person name="Henrissat B."/>
            <person name="Matheny P.B."/>
            <person name="Labbe J."/>
            <person name="Martin F.M."/>
        </authorList>
    </citation>
    <scope>NUCLEOTIDE SEQUENCE</scope>
    <source>
        <strain evidence="4">BPL690</strain>
    </source>
</reference>
<proteinExistence type="inferred from homology"/>
<dbReference type="Gene3D" id="3.40.50.720">
    <property type="entry name" value="NAD(P)-binding Rossmann-like Domain"/>
    <property type="match status" value="1"/>
</dbReference>
<keyword evidence="2" id="KW-0560">Oxidoreductase</keyword>
<organism evidence="4 5">
    <name type="scientific">Multifurca ochricompacta</name>
    <dbReference type="NCBI Taxonomy" id="376703"/>
    <lineage>
        <taxon>Eukaryota</taxon>
        <taxon>Fungi</taxon>
        <taxon>Dikarya</taxon>
        <taxon>Basidiomycota</taxon>
        <taxon>Agaricomycotina</taxon>
        <taxon>Agaricomycetes</taxon>
        <taxon>Russulales</taxon>
        <taxon>Russulaceae</taxon>
        <taxon>Multifurca</taxon>
    </lineage>
</organism>
<evidence type="ECO:0000256" key="2">
    <source>
        <dbReference type="ARBA" id="ARBA00023002"/>
    </source>
</evidence>
<name>A0AAD4QJR0_9AGAM</name>
<sequence>MKTFDDTRVWFITGANSGLGLALLKSVLASGERAIAAVRKPDTLSDLIQDHPRTQLLVQQLDVTDASQIAEAFRAAEKHFHRLDVVVNNAGYAIVGEIEAIPEDEARLEIETLFWGPVHITKQAIRFFREVNPPGHGGRILNVTSIGGYSGSAALAYYTAGKFALEGFTDAFVREMPPEWNIKGVIVEPGGFDTNWASASTIVPPHPAYNTETSPSGQSRTLLQTCPRIGDINRAARAMIRIASVPDPPLRLTLGSDAWAIVESAAKRTLREAGKWKELSLSTDLDGVPSDYMEKLQMLL</sequence>
<dbReference type="InterPro" id="IPR051911">
    <property type="entry name" value="SDR_oxidoreductase"/>
</dbReference>
<comment type="similarity">
    <text evidence="1 3">Belongs to the short-chain dehydrogenases/reductases (SDR) family.</text>
</comment>
<evidence type="ECO:0000256" key="1">
    <source>
        <dbReference type="ARBA" id="ARBA00006484"/>
    </source>
</evidence>
<protein>
    <recommendedName>
        <fullName evidence="6">NAD(P)-binding protein</fullName>
    </recommendedName>
</protein>
<dbReference type="GO" id="GO:0016491">
    <property type="term" value="F:oxidoreductase activity"/>
    <property type="evidence" value="ECO:0007669"/>
    <property type="project" value="UniProtKB-KW"/>
</dbReference>
<evidence type="ECO:0008006" key="6">
    <source>
        <dbReference type="Google" id="ProtNLM"/>
    </source>
</evidence>
<dbReference type="PRINTS" id="PR00080">
    <property type="entry name" value="SDRFAMILY"/>
</dbReference>
<evidence type="ECO:0000313" key="4">
    <source>
        <dbReference type="EMBL" id="KAI0292467.1"/>
    </source>
</evidence>
<dbReference type="InterPro" id="IPR002347">
    <property type="entry name" value="SDR_fam"/>
</dbReference>
<evidence type="ECO:0000313" key="5">
    <source>
        <dbReference type="Proteomes" id="UP001203297"/>
    </source>
</evidence>
<comment type="caution">
    <text evidence="4">The sequence shown here is derived from an EMBL/GenBank/DDBJ whole genome shotgun (WGS) entry which is preliminary data.</text>
</comment>
<dbReference type="AlphaFoldDB" id="A0AAD4QJR0"/>
<dbReference type="PANTHER" id="PTHR43976:SF16">
    <property type="entry name" value="SHORT-CHAIN DEHYDROGENASE_REDUCTASE FAMILY PROTEIN"/>
    <property type="match status" value="1"/>
</dbReference>